<reference evidence="2" key="2">
    <citation type="submission" date="2015-02" db="UniProtKB">
        <authorList>
            <consortium name="EnsemblMetazoa"/>
        </authorList>
    </citation>
    <scope>IDENTIFICATION</scope>
</reference>
<evidence type="ECO:0000256" key="1">
    <source>
        <dbReference type="SAM" id="SignalP"/>
    </source>
</evidence>
<name>T1INX0_STRMM</name>
<keyword evidence="3" id="KW-1185">Reference proteome</keyword>
<feature type="chain" id="PRO_5004589925" evidence="1">
    <location>
        <begin position="28"/>
        <end position="61"/>
    </location>
</feature>
<dbReference type="HOGENOM" id="CLU_2925513_0_0_1"/>
<dbReference type="EMBL" id="JH431223">
    <property type="status" value="NOT_ANNOTATED_CDS"/>
    <property type="molecule type" value="Genomic_DNA"/>
</dbReference>
<keyword evidence="1" id="KW-0732">Signal</keyword>
<dbReference type="EnsemblMetazoa" id="SMAR002708-RA">
    <property type="protein sequence ID" value="SMAR002708-PA"/>
    <property type="gene ID" value="SMAR002708"/>
</dbReference>
<organism evidence="2 3">
    <name type="scientific">Strigamia maritima</name>
    <name type="common">European centipede</name>
    <name type="synonym">Geophilus maritimus</name>
    <dbReference type="NCBI Taxonomy" id="126957"/>
    <lineage>
        <taxon>Eukaryota</taxon>
        <taxon>Metazoa</taxon>
        <taxon>Ecdysozoa</taxon>
        <taxon>Arthropoda</taxon>
        <taxon>Myriapoda</taxon>
        <taxon>Chilopoda</taxon>
        <taxon>Pleurostigmophora</taxon>
        <taxon>Geophilomorpha</taxon>
        <taxon>Linotaeniidae</taxon>
        <taxon>Strigamia</taxon>
    </lineage>
</organism>
<feature type="signal peptide" evidence="1">
    <location>
        <begin position="1"/>
        <end position="27"/>
    </location>
</feature>
<accession>T1INX0</accession>
<sequence length="61" mass="6674">MMKIALIRLLFCFLIMASMLLVADVSAWCNQKGGYCGASSQCCDGGDCDNNRCGDKRVYGR</sequence>
<proteinExistence type="predicted"/>
<dbReference type="AlphaFoldDB" id="T1INX0"/>
<reference evidence="3" key="1">
    <citation type="submission" date="2011-05" db="EMBL/GenBank/DDBJ databases">
        <authorList>
            <person name="Richards S.R."/>
            <person name="Qu J."/>
            <person name="Jiang H."/>
            <person name="Jhangiani S.N."/>
            <person name="Agravi P."/>
            <person name="Goodspeed R."/>
            <person name="Gross S."/>
            <person name="Mandapat C."/>
            <person name="Jackson L."/>
            <person name="Mathew T."/>
            <person name="Pu L."/>
            <person name="Thornton R."/>
            <person name="Saada N."/>
            <person name="Wilczek-Boney K.B."/>
            <person name="Lee S."/>
            <person name="Kovar C."/>
            <person name="Wu Y."/>
            <person name="Scherer S.E."/>
            <person name="Worley K.C."/>
            <person name="Muzny D.M."/>
            <person name="Gibbs R."/>
        </authorList>
    </citation>
    <scope>NUCLEOTIDE SEQUENCE</scope>
    <source>
        <strain evidence="3">Brora</strain>
    </source>
</reference>
<evidence type="ECO:0000313" key="2">
    <source>
        <dbReference type="EnsemblMetazoa" id="SMAR002708-PA"/>
    </source>
</evidence>
<dbReference type="Proteomes" id="UP000014500">
    <property type="component" value="Unassembled WGS sequence"/>
</dbReference>
<evidence type="ECO:0000313" key="3">
    <source>
        <dbReference type="Proteomes" id="UP000014500"/>
    </source>
</evidence>
<protein>
    <submittedName>
        <fullName evidence="2">Uncharacterized protein</fullName>
    </submittedName>
</protein>